<name>A0A383WQB1_TETOB</name>
<gene>
    <name evidence="3" type="ORF">BQ4739_LOCUS19323</name>
</gene>
<dbReference type="Proteomes" id="UP000256970">
    <property type="component" value="Unassembled WGS sequence"/>
</dbReference>
<evidence type="ECO:0000313" key="4">
    <source>
        <dbReference type="Proteomes" id="UP000256970"/>
    </source>
</evidence>
<dbReference type="InterPro" id="IPR014710">
    <property type="entry name" value="RmlC-like_jellyroll"/>
</dbReference>
<sequence>MVRLSMLAAALCVLLVGAASAAAQDSTPQHFKPPGGSHRCRTGTKERPVHRLTLDNGRTFCLQLPRLLKNPEKAVAGTASFARTYNDTCGMFAITLHKSIPAGAGPVPHLHLADTEFFMPTTPGDTVRMFAQADDTPLMTYPAGQMPAFNVPPVAKVGHLDVPYGRIAYSPPGIPHSWKAATNMTNFMALWLNGFVMIPSVNVPAMGSDYLQVLYETSAWGSPTDITSAMFNGPQFVTDALSRRAGLPPTPFDELVRLQKAIDAGDKCCGDLCA</sequence>
<dbReference type="EMBL" id="FNXT01001347">
    <property type="protein sequence ID" value="SZX79026.1"/>
    <property type="molecule type" value="Genomic_DNA"/>
</dbReference>
<accession>A0A383WQB1</accession>
<keyword evidence="4" id="KW-1185">Reference proteome</keyword>
<dbReference type="Gene3D" id="2.60.120.10">
    <property type="entry name" value="Jelly Rolls"/>
    <property type="match status" value="1"/>
</dbReference>
<evidence type="ECO:0008006" key="5">
    <source>
        <dbReference type="Google" id="ProtNLM"/>
    </source>
</evidence>
<keyword evidence="2" id="KW-0732">Signal</keyword>
<evidence type="ECO:0000256" key="1">
    <source>
        <dbReference type="SAM" id="MobiDB-lite"/>
    </source>
</evidence>
<evidence type="ECO:0000256" key="2">
    <source>
        <dbReference type="SAM" id="SignalP"/>
    </source>
</evidence>
<protein>
    <recommendedName>
        <fullName evidence="5">Cupin type-1 domain-containing protein</fullName>
    </recommendedName>
</protein>
<organism evidence="3 4">
    <name type="scientific">Tetradesmus obliquus</name>
    <name type="common">Green alga</name>
    <name type="synonym">Acutodesmus obliquus</name>
    <dbReference type="NCBI Taxonomy" id="3088"/>
    <lineage>
        <taxon>Eukaryota</taxon>
        <taxon>Viridiplantae</taxon>
        <taxon>Chlorophyta</taxon>
        <taxon>core chlorophytes</taxon>
        <taxon>Chlorophyceae</taxon>
        <taxon>CS clade</taxon>
        <taxon>Sphaeropleales</taxon>
        <taxon>Scenedesmaceae</taxon>
        <taxon>Tetradesmus</taxon>
    </lineage>
</organism>
<feature type="region of interest" description="Disordered" evidence="1">
    <location>
        <begin position="25"/>
        <end position="44"/>
    </location>
</feature>
<evidence type="ECO:0000313" key="3">
    <source>
        <dbReference type="EMBL" id="SZX79026.1"/>
    </source>
</evidence>
<feature type="chain" id="PRO_5017086775" description="Cupin type-1 domain-containing protein" evidence="2">
    <location>
        <begin position="24"/>
        <end position="274"/>
    </location>
</feature>
<feature type="signal peptide" evidence="2">
    <location>
        <begin position="1"/>
        <end position="23"/>
    </location>
</feature>
<proteinExistence type="predicted"/>
<reference evidence="3 4" key="1">
    <citation type="submission" date="2016-10" db="EMBL/GenBank/DDBJ databases">
        <authorList>
            <person name="Cai Z."/>
        </authorList>
    </citation>
    <scope>NUCLEOTIDE SEQUENCE [LARGE SCALE GENOMIC DNA]</scope>
</reference>
<dbReference type="AlphaFoldDB" id="A0A383WQB1"/>